<gene>
    <name evidence="1" type="ORF">VITISV_021750</name>
</gene>
<dbReference type="AlphaFoldDB" id="A5AMT4"/>
<reference evidence="1" key="1">
    <citation type="journal article" date="2007" name="PLoS ONE">
        <title>The first genome sequence of an elite grapevine cultivar (Pinot noir Vitis vinifera L.): coping with a highly heterozygous genome.</title>
        <authorList>
            <person name="Velasco R."/>
            <person name="Zharkikh A."/>
            <person name="Troggio M."/>
            <person name="Cartwright D.A."/>
            <person name="Cestaro A."/>
            <person name="Pruss D."/>
            <person name="Pindo M."/>
            <person name="FitzGerald L.M."/>
            <person name="Vezzulli S."/>
            <person name="Reid J."/>
            <person name="Malacarne G."/>
            <person name="Iliev D."/>
            <person name="Coppola G."/>
            <person name="Wardell B."/>
            <person name="Micheletti D."/>
            <person name="Macalma T."/>
            <person name="Facci M."/>
            <person name="Mitchell J.T."/>
            <person name="Perazzolli M."/>
            <person name="Eldredge G."/>
            <person name="Gatto P."/>
            <person name="Oyzerski R."/>
            <person name="Moretto M."/>
            <person name="Gutin N."/>
            <person name="Stefanini M."/>
            <person name="Chen Y."/>
            <person name="Segala C."/>
            <person name="Davenport C."/>
            <person name="Dematte L."/>
            <person name="Mraz A."/>
            <person name="Battilana J."/>
            <person name="Stormo K."/>
            <person name="Costa F."/>
            <person name="Tao Q."/>
            <person name="Si-Ammour A."/>
            <person name="Harkins T."/>
            <person name="Lackey A."/>
            <person name="Perbost C."/>
            <person name="Taillon B."/>
            <person name="Stella A."/>
            <person name="Solovyev V."/>
            <person name="Fawcett J.A."/>
            <person name="Sterck L."/>
            <person name="Vandepoele K."/>
            <person name="Grando S.M."/>
            <person name="Toppo S."/>
            <person name="Moser C."/>
            <person name="Lanchbury J."/>
            <person name="Bogden R."/>
            <person name="Skolnick M."/>
            <person name="Sgaramella V."/>
            <person name="Bhatnagar S.K."/>
            <person name="Fontana P."/>
            <person name="Gutin A."/>
            <person name="Van de Peer Y."/>
            <person name="Salamini F."/>
            <person name="Viola R."/>
        </authorList>
    </citation>
    <scope>NUCLEOTIDE SEQUENCE</scope>
</reference>
<proteinExistence type="predicted"/>
<name>A5AMT4_VITVI</name>
<evidence type="ECO:0000313" key="1">
    <source>
        <dbReference type="EMBL" id="CAN78087.1"/>
    </source>
</evidence>
<dbReference type="EMBL" id="AM430350">
    <property type="protein sequence ID" value="CAN78087.1"/>
    <property type="molecule type" value="Genomic_DNA"/>
</dbReference>
<accession>A5AMT4</accession>
<organism evidence="1">
    <name type="scientific">Vitis vinifera</name>
    <name type="common">Grape</name>
    <dbReference type="NCBI Taxonomy" id="29760"/>
    <lineage>
        <taxon>Eukaryota</taxon>
        <taxon>Viridiplantae</taxon>
        <taxon>Streptophyta</taxon>
        <taxon>Embryophyta</taxon>
        <taxon>Tracheophyta</taxon>
        <taxon>Spermatophyta</taxon>
        <taxon>Magnoliopsida</taxon>
        <taxon>eudicotyledons</taxon>
        <taxon>Gunneridae</taxon>
        <taxon>Pentapetalae</taxon>
        <taxon>rosids</taxon>
        <taxon>Vitales</taxon>
        <taxon>Vitaceae</taxon>
        <taxon>Viteae</taxon>
        <taxon>Vitis</taxon>
    </lineage>
</organism>
<protein>
    <submittedName>
        <fullName evidence="1">Uncharacterized protein</fullName>
    </submittedName>
</protein>
<sequence>MREPSLLRNPLGKQESAFVEVMTTLHGSTPSPWRRAEGCIPSEDTIVSVKDPLTHPFYLIEPFPPCRKELEALRQRPKESVTSFIFRWRKKIEQIVDHPSEKDRISMILRSLQPRFAKHLMGFPYTDFGTRTLAINSNQIVLSFGVLIAFLSPKQSEIEESSLESISKSIIQGVWDPAHSIRLPPLYIRLPPLYIRSPPFHPDDIRNYAPPPFHPDDIRNSAAAAISTWMTSEILLPPPFHPDVLHPEFNSRMGEEGVSTSPDIHIRIL</sequence>